<proteinExistence type="predicted"/>
<dbReference type="GO" id="GO:0052911">
    <property type="term" value="F:23S rRNA (guanine(745)-N(1))-methyltransferase activity"/>
    <property type="evidence" value="ECO:0007669"/>
    <property type="project" value="UniProtKB-EC"/>
</dbReference>
<name>A0A2X3JYG6_ECOLX</name>
<dbReference type="Gene3D" id="3.40.50.150">
    <property type="entry name" value="Vaccinia Virus protein VP39"/>
    <property type="match status" value="1"/>
</dbReference>
<evidence type="ECO:0000313" key="2">
    <source>
        <dbReference type="Proteomes" id="UP000250991"/>
    </source>
</evidence>
<dbReference type="EC" id="2.1.1.187" evidence="1"/>
<reference evidence="1 2" key="1">
    <citation type="submission" date="2018-06" db="EMBL/GenBank/DDBJ databases">
        <authorList>
            <consortium name="Pathogen Informatics"/>
            <person name="Doyle S."/>
        </authorList>
    </citation>
    <scope>NUCLEOTIDE SEQUENCE [LARGE SCALE GENOMIC DNA]</scope>
    <source>
        <strain evidence="1 2">NCTC8009</strain>
    </source>
</reference>
<dbReference type="InterPro" id="IPR029063">
    <property type="entry name" value="SAM-dependent_MTases_sf"/>
</dbReference>
<organism evidence="1 2">
    <name type="scientific">Escherichia coli</name>
    <dbReference type="NCBI Taxonomy" id="562"/>
    <lineage>
        <taxon>Bacteria</taxon>
        <taxon>Pseudomonadati</taxon>
        <taxon>Pseudomonadota</taxon>
        <taxon>Gammaproteobacteria</taxon>
        <taxon>Enterobacterales</taxon>
        <taxon>Enterobacteriaceae</taxon>
        <taxon>Escherichia</taxon>
    </lineage>
</organism>
<evidence type="ECO:0000313" key="1">
    <source>
        <dbReference type="EMBL" id="SQD04247.1"/>
    </source>
</evidence>
<keyword evidence="1" id="KW-0808">Transferase</keyword>
<dbReference type="SUPFAM" id="SSF53335">
    <property type="entry name" value="S-adenosyl-L-methionine-dependent methyltransferases"/>
    <property type="match status" value="1"/>
</dbReference>
<dbReference type="EMBL" id="UARW01000010">
    <property type="protein sequence ID" value="SQD04247.1"/>
    <property type="molecule type" value="Genomic_DNA"/>
</dbReference>
<protein>
    <submittedName>
        <fullName evidence="1">Ribosomal RNA large subunit methyltransferase A</fullName>
        <ecNumber evidence="1">2.1.1.187</ecNumber>
    </submittedName>
</protein>
<dbReference type="AlphaFoldDB" id="A0A2X3JYG6"/>
<gene>
    <name evidence="1" type="primary">rrmA_1</name>
    <name evidence="1" type="ORF">NCTC8009_04757</name>
</gene>
<accession>A0A2X3JYG6</accession>
<sequence>MDAIIRIYAPCKAEELARVVKPGGWVITATPGPRHLMELKGLIYNEVHLHAPHAEQLEGFTLQQSDELCYPMRLRGDEAVALLQMTPFAWRAKPEVWQTLAAKEVFDCQTDFNIHLWQRSY</sequence>
<keyword evidence="1" id="KW-0489">Methyltransferase</keyword>
<dbReference type="Proteomes" id="UP000250991">
    <property type="component" value="Unassembled WGS sequence"/>
</dbReference>